<dbReference type="EMBL" id="CP046912">
    <property type="protein sequence ID" value="QGZ59624.1"/>
    <property type="molecule type" value="Genomic_DNA"/>
</dbReference>
<organism evidence="2 3">
    <name type="scientific">Paraburkholderia acidiphila</name>
    <dbReference type="NCBI Taxonomy" id="2571747"/>
    <lineage>
        <taxon>Bacteria</taxon>
        <taxon>Pseudomonadati</taxon>
        <taxon>Pseudomonadota</taxon>
        <taxon>Betaproteobacteria</taxon>
        <taxon>Burkholderiales</taxon>
        <taxon>Burkholderiaceae</taxon>
        <taxon>Paraburkholderia</taxon>
    </lineage>
</organism>
<dbReference type="KEGG" id="pacp:FAZ97_32100"/>
<keyword evidence="1" id="KW-0812">Transmembrane</keyword>
<evidence type="ECO:0000313" key="2">
    <source>
        <dbReference type="EMBL" id="QGZ59624.1"/>
    </source>
</evidence>
<keyword evidence="1" id="KW-1133">Transmembrane helix</keyword>
<keyword evidence="3" id="KW-1185">Reference proteome</keyword>
<feature type="transmembrane region" description="Helical" evidence="1">
    <location>
        <begin position="39"/>
        <end position="57"/>
    </location>
</feature>
<accession>A0A7Z2GDS0</accession>
<sequence>MLASPLSAPTTCQIEFRLIRLNRIRRLAGDYESQPGTLAGLHFVVVAVVMLVHFAALNNRPNML</sequence>
<reference evidence="2 3" key="1">
    <citation type="submission" date="2019-12" db="EMBL/GenBank/DDBJ databases">
        <title>Paraburkholderia acidiphila 7Q-K02 sp. nov and Paraburkholderia acidisoli DHF22 sp. nov., two strains isolated from forest soil.</title>
        <authorList>
            <person name="Gao Z."/>
            <person name="Qiu L."/>
        </authorList>
    </citation>
    <scope>NUCLEOTIDE SEQUENCE [LARGE SCALE GENOMIC DNA]</scope>
    <source>
        <strain evidence="2 3">7Q-K02</strain>
    </source>
</reference>
<dbReference type="Proteomes" id="UP000434209">
    <property type="component" value="Chromosome 4"/>
</dbReference>
<protein>
    <submittedName>
        <fullName evidence="2">Uncharacterized protein</fullName>
    </submittedName>
</protein>
<dbReference type="AlphaFoldDB" id="A0A7Z2GDS0"/>
<name>A0A7Z2GDS0_9BURK</name>
<proteinExistence type="predicted"/>
<gene>
    <name evidence="2" type="ORF">FAZ97_32100</name>
</gene>
<keyword evidence="1" id="KW-0472">Membrane</keyword>
<evidence type="ECO:0000313" key="3">
    <source>
        <dbReference type="Proteomes" id="UP000434209"/>
    </source>
</evidence>
<evidence type="ECO:0000256" key="1">
    <source>
        <dbReference type="SAM" id="Phobius"/>
    </source>
</evidence>